<dbReference type="PROSITE" id="PS00028">
    <property type="entry name" value="ZINC_FINGER_C2H2_1"/>
    <property type="match status" value="1"/>
</dbReference>
<evidence type="ECO:0000256" key="7">
    <source>
        <dbReference type="SAM" id="MobiDB-lite"/>
    </source>
</evidence>
<feature type="region of interest" description="Disordered" evidence="7">
    <location>
        <begin position="323"/>
        <end position="359"/>
    </location>
</feature>
<dbReference type="InterPro" id="IPR051059">
    <property type="entry name" value="VerF-like"/>
</dbReference>
<dbReference type="GO" id="GO:0000978">
    <property type="term" value="F:RNA polymerase II cis-regulatory region sequence-specific DNA binding"/>
    <property type="evidence" value="ECO:0007669"/>
    <property type="project" value="InterPro"/>
</dbReference>
<dbReference type="InterPro" id="IPR013087">
    <property type="entry name" value="Znf_C2H2_type"/>
</dbReference>
<dbReference type="GO" id="GO:0000785">
    <property type="term" value="C:chromatin"/>
    <property type="evidence" value="ECO:0007669"/>
    <property type="project" value="TreeGrafter"/>
</dbReference>
<feature type="compositionally biased region" description="Low complexity" evidence="7">
    <location>
        <begin position="73"/>
        <end position="93"/>
    </location>
</feature>
<dbReference type="AlphaFoldDB" id="A0A177TFI4"/>
<feature type="region of interest" description="Disordered" evidence="7">
    <location>
        <begin position="1"/>
        <end position="22"/>
    </location>
</feature>
<protein>
    <submittedName>
        <fullName evidence="8">Uncharacterized protein</fullName>
    </submittedName>
</protein>
<dbReference type="Pfam" id="PF00096">
    <property type="entry name" value="zf-C2H2"/>
    <property type="match status" value="1"/>
</dbReference>
<keyword evidence="3" id="KW-0677">Repeat</keyword>
<reference evidence="8" key="1">
    <citation type="submission" date="2016-04" db="EMBL/GenBank/DDBJ databases">
        <authorList>
            <person name="Nguyen H.D."/>
            <person name="Samba Siva P."/>
            <person name="Cullis J."/>
            <person name="Levesque C.A."/>
            <person name="Hambleton S."/>
        </authorList>
    </citation>
    <scope>NUCLEOTIDE SEQUENCE</scope>
    <source>
        <strain evidence="8">DAOMC 236416</strain>
    </source>
</reference>
<dbReference type="InterPro" id="IPR036236">
    <property type="entry name" value="Znf_C2H2_sf"/>
</dbReference>
<evidence type="ECO:0000256" key="3">
    <source>
        <dbReference type="ARBA" id="ARBA00022737"/>
    </source>
</evidence>
<name>A0A177TFI4_9BASI</name>
<evidence type="ECO:0000313" key="8">
    <source>
        <dbReference type="EMBL" id="KAE8250823.1"/>
    </source>
</evidence>
<proteinExistence type="predicted"/>
<dbReference type="PANTHER" id="PTHR40626:SF32">
    <property type="entry name" value="ZINC FINGER PROTEIN RST2"/>
    <property type="match status" value="1"/>
</dbReference>
<evidence type="ECO:0000256" key="4">
    <source>
        <dbReference type="ARBA" id="ARBA00022771"/>
    </source>
</evidence>
<keyword evidence="6" id="KW-0539">Nucleus</keyword>
<evidence type="ECO:0000256" key="2">
    <source>
        <dbReference type="ARBA" id="ARBA00022723"/>
    </source>
</evidence>
<feature type="region of interest" description="Disordered" evidence="7">
    <location>
        <begin position="395"/>
        <end position="420"/>
    </location>
</feature>
<feature type="compositionally biased region" description="Polar residues" evidence="7">
    <location>
        <begin position="60"/>
        <end position="72"/>
    </location>
</feature>
<comment type="subcellular location">
    <subcellularLocation>
        <location evidence="1">Nucleus</location>
    </subcellularLocation>
</comment>
<accession>A0A177TFI4</accession>
<reference evidence="8" key="2">
    <citation type="journal article" date="2019" name="IMA Fungus">
        <title>Genome sequencing and comparison of five Tilletia species to identify candidate genes for the detection of regulated species infecting wheat.</title>
        <authorList>
            <person name="Nguyen H.D.T."/>
            <person name="Sultana T."/>
            <person name="Kesanakurti P."/>
            <person name="Hambleton S."/>
        </authorList>
    </citation>
    <scope>NUCLEOTIDE SEQUENCE</scope>
    <source>
        <strain evidence="8">DAOMC 236416</strain>
    </source>
</reference>
<dbReference type="Gene3D" id="3.30.160.60">
    <property type="entry name" value="Classic Zinc Finger"/>
    <property type="match status" value="2"/>
</dbReference>
<organism evidence="8 9">
    <name type="scientific">Tilletia indica</name>
    <dbReference type="NCBI Taxonomy" id="43049"/>
    <lineage>
        <taxon>Eukaryota</taxon>
        <taxon>Fungi</taxon>
        <taxon>Dikarya</taxon>
        <taxon>Basidiomycota</taxon>
        <taxon>Ustilaginomycotina</taxon>
        <taxon>Exobasidiomycetes</taxon>
        <taxon>Tilletiales</taxon>
        <taxon>Tilletiaceae</taxon>
        <taxon>Tilletia</taxon>
    </lineage>
</organism>
<evidence type="ECO:0000256" key="1">
    <source>
        <dbReference type="ARBA" id="ARBA00004123"/>
    </source>
</evidence>
<dbReference type="PROSITE" id="PS50157">
    <property type="entry name" value="ZINC_FINGER_C2H2_2"/>
    <property type="match status" value="1"/>
</dbReference>
<feature type="region of interest" description="Disordered" evidence="7">
    <location>
        <begin position="44"/>
        <end position="108"/>
    </location>
</feature>
<dbReference type="SUPFAM" id="SSF57667">
    <property type="entry name" value="beta-beta-alpha zinc fingers"/>
    <property type="match status" value="1"/>
</dbReference>
<dbReference type="GO" id="GO:0000981">
    <property type="term" value="F:DNA-binding transcription factor activity, RNA polymerase II-specific"/>
    <property type="evidence" value="ECO:0007669"/>
    <property type="project" value="InterPro"/>
</dbReference>
<feature type="region of interest" description="Disordered" evidence="7">
    <location>
        <begin position="219"/>
        <end position="276"/>
    </location>
</feature>
<dbReference type="EMBL" id="LWDF02000282">
    <property type="protein sequence ID" value="KAE8250823.1"/>
    <property type="molecule type" value="Genomic_DNA"/>
</dbReference>
<evidence type="ECO:0000256" key="6">
    <source>
        <dbReference type="ARBA" id="ARBA00023242"/>
    </source>
</evidence>
<gene>
    <name evidence="8" type="ORF">A4X13_0g4351</name>
</gene>
<keyword evidence="4" id="KW-0863">Zinc-finger</keyword>
<evidence type="ECO:0000256" key="5">
    <source>
        <dbReference type="ARBA" id="ARBA00022833"/>
    </source>
</evidence>
<dbReference type="PANTHER" id="PTHR40626">
    <property type="entry name" value="MIP31509P"/>
    <property type="match status" value="1"/>
</dbReference>
<feature type="compositionally biased region" description="Pro residues" evidence="7">
    <location>
        <begin position="1"/>
        <end position="10"/>
    </location>
</feature>
<keyword evidence="2" id="KW-0479">Metal-binding</keyword>
<keyword evidence="9" id="KW-1185">Reference proteome</keyword>
<dbReference type="Proteomes" id="UP000077521">
    <property type="component" value="Unassembled WGS sequence"/>
</dbReference>
<keyword evidence="5" id="KW-0862">Zinc</keyword>
<evidence type="ECO:0000313" key="9">
    <source>
        <dbReference type="Proteomes" id="UP000077521"/>
    </source>
</evidence>
<comment type="caution">
    <text evidence="8">The sequence shown here is derived from an EMBL/GenBank/DDBJ whole genome shotgun (WGS) entry which is preliminary data.</text>
</comment>
<dbReference type="GO" id="GO:0005634">
    <property type="term" value="C:nucleus"/>
    <property type="evidence" value="ECO:0007669"/>
    <property type="project" value="UniProtKB-SubCell"/>
</dbReference>
<sequence>MQNAPNPPARSPSTLGPAASAASAAYGHLTLSMLSSLALPRTIHATNGAPLPPFRPEGGTATSNWLSADGTQSAAGGASGSSRNPSGSGRSNPANRNHKGTGRAGTGWVPAGANRMGHYGGADHQAGMGLDADSSADSADMAGSNHADLVHAAHAAQAASSITPNGPPFVCTACKQTYSRLEYLRRHERRHADIRPFVCDCGKGFSRSDVLGRHRKQCKTVVGEDGSKDREQGGPPTKKQRRSTAGRKDESSASDPRLEAGLGPHTGSEADEGRGASPTIEQALLLVNGSTQAFQDSLNNLHAEQDLVDVPLNMDGSFPAPLPYVSEPSGLQPPNSFDASGFEAGSSKENGADEGKDTATTLEEALLRDAGDSQEVQAALNIMHAQQALLSAPFSAVSGSGTGSGNGAEEEDKGTDGCSS</sequence>
<dbReference type="GO" id="GO:0008270">
    <property type="term" value="F:zinc ion binding"/>
    <property type="evidence" value="ECO:0007669"/>
    <property type="project" value="UniProtKB-KW"/>
</dbReference>